<sequence>MSTVQVPSREETLRAADGMILAVTRFEPPARVPPLAPVIVAGATAVPRGYYGRFARFLAGRGHPVTTFDYRGVGGSRPRTLRGFDARMQDWGRLDLEAVLARVAAEHPGTPPLLVGHSVGGQILPLAPSAGRLAAVLLVASQSGAARHWRGLDRLRLAAFWYAAVPLLTRLHGHLPGYAMGSAPLPAGIAREWARWGRHPDYILGYHPELRQRFRDLAMPLRLYSFPDDFYAPRAAAAELLSWYGGACREHRFVTPAQAGAAAIGHFGFFRDTFAPTLWAEAADWLEAQAVRSGAPPG</sequence>
<gene>
    <name evidence="2" type="ordered locus">RC1_2763</name>
</gene>
<dbReference type="PIRSF" id="PIRSF037442">
    <property type="entry name" value="UCP037442_abhydr"/>
    <property type="match status" value="1"/>
</dbReference>
<dbReference type="EMBL" id="CP000613">
    <property type="protein sequence ID" value="ACJ00136.1"/>
    <property type="molecule type" value="Genomic_DNA"/>
</dbReference>
<organism evidence="2 3">
    <name type="scientific">Rhodospirillum centenum (strain ATCC 51521 / SW)</name>
    <dbReference type="NCBI Taxonomy" id="414684"/>
    <lineage>
        <taxon>Bacteria</taxon>
        <taxon>Pseudomonadati</taxon>
        <taxon>Pseudomonadota</taxon>
        <taxon>Alphaproteobacteria</taxon>
        <taxon>Rhodospirillales</taxon>
        <taxon>Rhodospirillaceae</taxon>
        <taxon>Rhodospirillum</taxon>
    </lineage>
</organism>
<dbReference type="Gene3D" id="3.40.50.1820">
    <property type="entry name" value="alpha/beta hydrolase"/>
    <property type="match status" value="1"/>
</dbReference>
<protein>
    <submittedName>
        <fullName evidence="2">Alpha/beta hydrolase superfamily protein</fullName>
    </submittedName>
</protein>
<dbReference type="HOGENOM" id="CLU_058232_0_1_5"/>
<dbReference type="ESTHER" id="rhocs-b6iv12">
    <property type="family name" value="UCP037442"/>
</dbReference>
<proteinExistence type="predicted"/>
<dbReference type="InterPro" id="IPR029058">
    <property type="entry name" value="AB_hydrolase_fold"/>
</dbReference>
<dbReference type="Proteomes" id="UP000001591">
    <property type="component" value="Chromosome"/>
</dbReference>
<feature type="domain" description="Serine aminopeptidase S33" evidence="1">
    <location>
        <begin position="49"/>
        <end position="124"/>
    </location>
</feature>
<evidence type="ECO:0000313" key="2">
    <source>
        <dbReference type="EMBL" id="ACJ00136.1"/>
    </source>
</evidence>
<dbReference type="eggNOG" id="COG4757">
    <property type="taxonomic scope" value="Bacteria"/>
</dbReference>
<evidence type="ECO:0000259" key="1">
    <source>
        <dbReference type="Pfam" id="PF12146"/>
    </source>
</evidence>
<reference evidence="2 3" key="1">
    <citation type="journal article" date="2010" name="BMC Genomics">
        <title>Metabolic flexibility revealed in the genome of the cyst-forming alpha-1 proteobacterium Rhodospirillum centenum.</title>
        <authorList>
            <person name="Lu Y.K."/>
            <person name="Marden J."/>
            <person name="Han M."/>
            <person name="Swingley W.D."/>
            <person name="Mastrian S.D."/>
            <person name="Chowdhury S.R."/>
            <person name="Hao J."/>
            <person name="Helmy T."/>
            <person name="Kim S."/>
            <person name="Kurdoglu A.A."/>
            <person name="Matthies H.J."/>
            <person name="Rollo D."/>
            <person name="Stothard P."/>
            <person name="Blankenship R.E."/>
            <person name="Bauer C.E."/>
            <person name="Touchman J.W."/>
        </authorList>
    </citation>
    <scope>NUCLEOTIDE SEQUENCE [LARGE SCALE GENOMIC DNA]</scope>
    <source>
        <strain evidence="3">ATCC 51521 / SW</strain>
    </source>
</reference>
<dbReference type="KEGG" id="rce:RC1_2763"/>
<dbReference type="SUPFAM" id="SSF53474">
    <property type="entry name" value="alpha/beta-Hydrolases"/>
    <property type="match status" value="1"/>
</dbReference>
<name>B6IV12_RHOCS</name>
<dbReference type="GO" id="GO:0016787">
    <property type="term" value="F:hydrolase activity"/>
    <property type="evidence" value="ECO:0007669"/>
    <property type="project" value="UniProtKB-KW"/>
</dbReference>
<accession>B6IV12</accession>
<dbReference type="AlphaFoldDB" id="B6IV12"/>
<keyword evidence="2" id="KW-0378">Hydrolase</keyword>
<dbReference type="RefSeq" id="WP_012567916.1">
    <property type="nucleotide sequence ID" value="NC_011420.2"/>
</dbReference>
<evidence type="ECO:0000313" key="3">
    <source>
        <dbReference type="Proteomes" id="UP000001591"/>
    </source>
</evidence>
<dbReference type="OrthoDB" id="9785076at2"/>
<keyword evidence="3" id="KW-1185">Reference proteome</keyword>
<dbReference type="InterPro" id="IPR022742">
    <property type="entry name" value="Hydrolase_4"/>
</dbReference>
<dbReference type="Pfam" id="PF12146">
    <property type="entry name" value="Hydrolase_4"/>
    <property type="match status" value="1"/>
</dbReference>
<dbReference type="InterPro" id="IPR017208">
    <property type="entry name" value="UCP037442_abhydr"/>
</dbReference>
<dbReference type="STRING" id="414684.RC1_2763"/>